<accession>A0A847S1E2</accession>
<dbReference type="PANTHER" id="PTHR30273">
    <property type="entry name" value="PERIPLASMIC SIGNAL SENSOR AND SIGMA FACTOR ACTIVATOR FECR-RELATED"/>
    <property type="match status" value="1"/>
</dbReference>
<evidence type="ECO:0000313" key="4">
    <source>
        <dbReference type="EMBL" id="NLR67205.1"/>
    </source>
</evidence>
<dbReference type="InterPro" id="IPR006860">
    <property type="entry name" value="FecR"/>
</dbReference>
<dbReference type="Proteomes" id="UP000570474">
    <property type="component" value="Unassembled WGS sequence"/>
</dbReference>
<evidence type="ECO:0000259" key="3">
    <source>
        <dbReference type="Pfam" id="PF16344"/>
    </source>
</evidence>
<proteinExistence type="predicted"/>
<feature type="domain" description="Protein FecR C-terminal" evidence="3">
    <location>
        <begin position="246"/>
        <end position="312"/>
    </location>
</feature>
<name>A0A847S1E2_9BACT</name>
<dbReference type="Gene3D" id="3.55.50.30">
    <property type="match status" value="1"/>
</dbReference>
<gene>
    <name evidence="4" type="ORF">HGH92_23055</name>
</gene>
<dbReference type="PIRSF" id="PIRSF018266">
    <property type="entry name" value="FecR"/>
    <property type="match status" value="1"/>
</dbReference>
<dbReference type="Pfam" id="PF04773">
    <property type="entry name" value="FecR"/>
    <property type="match status" value="1"/>
</dbReference>
<keyword evidence="1" id="KW-0472">Membrane</keyword>
<sequence length="316" mass="36126">MAPIDRALLEKYFNGECTPEEESMVYRWLDENDLDEYPDVHSERKYDRKQRKGWEQLSGLDEGLRALPAPGSTYASRGRWWVAAAMLIFLAGGGLLYFNYFRGYEKEYTTSFGEIRSFRLADGSTVTLNACSVLKVRRGFGRQHRDVQLQGEACFDIHGQPGKAFTVHTGKLAVTALGTAFNVTAFTEDPQTIVSLANGKVLVAKGDTPGVILAPGEEVIYTAQENQLKKEKFDFRKRFAWKQMIIYFDNANIDEVLTKLERFYGVQFEISQLKSRQWRLTGEYSNPALQEVLESLSFNYDFKYRMEAGKIILSEF</sequence>
<dbReference type="InterPro" id="IPR032508">
    <property type="entry name" value="FecR_C"/>
</dbReference>
<organism evidence="4 5">
    <name type="scientific">Chitinophaga varians</name>
    <dbReference type="NCBI Taxonomy" id="2202339"/>
    <lineage>
        <taxon>Bacteria</taxon>
        <taxon>Pseudomonadati</taxon>
        <taxon>Bacteroidota</taxon>
        <taxon>Chitinophagia</taxon>
        <taxon>Chitinophagales</taxon>
        <taxon>Chitinophagaceae</taxon>
        <taxon>Chitinophaga</taxon>
    </lineage>
</organism>
<dbReference type="EMBL" id="JABAIA010000002">
    <property type="protein sequence ID" value="NLR67205.1"/>
    <property type="molecule type" value="Genomic_DNA"/>
</dbReference>
<keyword evidence="1" id="KW-1133">Transmembrane helix</keyword>
<protein>
    <submittedName>
        <fullName evidence="4">DUF4974 domain-containing protein</fullName>
    </submittedName>
</protein>
<feature type="domain" description="FecR protein" evidence="2">
    <location>
        <begin position="107"/>
        <end position="201"/>
    </location>
</feature>
<keyword evidence="1" id="KW-0812">Transmembrane</keyword>
<evidence type="ECO:0000313" key="5">
    <source>
        <dbReference type="Proteomes" id="UP000570474"/>
    </source>
</evidence>
<evidence type="ECO:0000256" key="1">
    <source>
        <dbReference type="SAM" id="Phobius"/>
    </source>
</evidence>
<dbReference type="InterPro" id="IPR012373">
    <property type="entry name" value="Ferrdict_sens_TM"/>
</dbReference>
<dbReference type="Pfam" id="PF16344">
    <property type="entry name" value="FecR_C"/>
    <property type="match status" value="1"/>
</dbReference>
<evidence type="ECO:0000259" key="2">
    <source>
        <dbReference type="Pfam" id="PF04773"/>
    </source>
</evidence>
<dbReference type="AlphaFoldDB" id="A0A847S1E2"/>
<dbReference type="PANTHER" id="PTHR30273:SF2">
    <property type="entry name" value="PROTEIN FECR"/>
    <property type="match status" value="1"/>
</dbReference>
<reference evidence="4 5" key="1">
    <citation type="submission" date="2020-04" db="EMBL/GenBank/DDBJ databases">
        <authorList>
            <person name="Yin C."/>
        </authorList>
    </citation>
    <scope>NUCLEOTIDE SEQUENCE [LARGE SCALE GENOMIC DNA]</scope>
    <source>
        <strain evidence="4 5">Ae27</strain>
    </source>
</reference>
<feature type="transmembrane region" description="Helical" evidence="1">
    <location>
        <begin position="80"/>
        <end position="98"/>
    </location>
</feature>
<dbReference type="RefSeq" id="WP_168873086.1">
    <property type="nucleotide sequence ID" value="NZ_JABAIA010000002.1"/>
</dbReference>
<dbReference type="Gene3D" id="2.60.120.1440">
    <property type="match status" value="1"/>
</dbReference>
<keyword evidence="5" id="KW-1185">Reference proteome</keyword>
<comment type="caution">
    <text evidence="4">The sequence shown here is derived from an EMBL/GenBank/DDBJ whole genome shotgun (WGS) entry which is preliminary data.</text>
</comment>
<dbReference type="GO" id="GO:0016989">
    <property type="term" value="F:sigma factor antagonist activity"/>
    <property type="evidence" value="ECO:0007669"/>
    <property type="project" value="TreeGrafter"/>
</dbReference>